<proteinExistence type="predicted"/>
<keyword evidence="2" id="KW-0964">Secreted</keyword>
<organism evidence="4">
    <name type="scientific">Chromulina nebulosa</name>
    <dbReference type="NCBI Taxonomy" id="96789"/>
    <lineage>
        <taxon>Eukaryota</taxon>
        <taxon>Sar</taxon>
        <taxon>Stramenopiles</taxon>
        <taxon>Ochrophyta</taxon>
        <taxon>Chrysophyceae</taxon>
        <taxon>Chromulinales</taxon>
        <taxon>Chromulinaceae</taxon>
        <taxon>Chromulina</taxon>
    </lineage>
</organism>
<dbReference type="SUPFAM" id="SSF48619">
    <property type="entry name" value="Phospholipase A2, PLA2"/>
    <property type="match status" value="1"/>
</dbReference>
<feature type="signal peptide" evidence="3">
    <location>
        <begin position="1"/>
        <end position="16"/>
    </location>
</feature>
<comment type="subcellular location">
    <subcellularLocation>
        <location evidence="1">Secreted</location>
    </subcellularLocation>
</comment>
<dbReference type="InterPro" id="IPR053322">
    <property type="entry name" value="PLA2-like"/>
</dbReference>
<dbReference type="AlphaFoldDB" id="A0A7S0XDF8"/>
<evidence type="ECO:0000313" key="4">
    <source>
        <dbReference type="EMBL" id="CAD8715870.1"/>
    </source>
</evidence>
<gene>
    <name evidence="4" type="ORF">CNEB1095_LOCUS1575</name>
</gene>
<dbReference type="InterPro" id="IPR033113">
    <property type="entry name" value="PLA2_histidine"/>
</dbReference>
<evidence type="ECO:0000256" key="1">
    <source>
        <dbReference type="ARBA" id="ARBA00004613"/>
    </source>
</evidence>
<dbReference type="GO" id="GO:0006644">
    <property type="term" value="P:phospholipid metabolic process"/>
    <property type="evidence" value="ECO:0007669"/>
    <property type="project" value="InterPro"/>
</dbReference>
<dbReference type="GO" id="GO:0005576">
    <property type="term" value="C:extracellular region"/>
    <property type="evidence" value="ECO:0007669"/>
    <property type="project" value="UniProtKB-SubCell"/>
</dbReference>
<dbReference type="PANTHER" id="PTHR34228">
    <property type="entry name" value="PROTEIN CBG09474-RELATED"/>
    <property type="match status" value="1"/>
</dbReference>
<feature type="chain" id="PRO_5031111723" description="Phospholipase A2 domain-containing protein" evidence="3">
    <location>
        <begin position="17"/>
        <end position="105"/>
    </location>
</feature>
<evidence type="ECO:0000256" key="2">
    <source>
        <dbReference type="ARBA" id="ARBA00022525"/>
    </source>
</evidence>
<dbReference type="GO" id="GO:0004623">
    <property type="term" value="F:phospholipase A2 activity"/>
    <property type="evidence" value="ECO:0007669"/>
    <property type="project" value="InterPro"/>
</dbReference>
<accession>A0A7S0XDF8</accession>
<dbReference type="InterPro" id="IPR036444">
    <property type="entry name" value="PLipase_A2_dom_sf"/>
</dbReference>
<dbReference type="EMBL" id="HBFD01002450">
    <property type="protein sequence ID" value="CAD8715870.1"/>
    <property type="molecule type" value="Transcribed_RNA"/>
</dbReference>
<keyword evidence="3" id="KW-0732">Signal</keyword>
<evidence type="ECO:0000256" key="3">
    <source>
        <dbReference type="SAM" id="SignalP"/>
    </source>
</evidence>
<protein>
    <recommendedName>
        <fullName evidence="5">Phospholipase A2 domain-containing protein</fullName>
    </recommendedName>
</protein>
<dbReference type="PROSITE" id="PS00118">
    <property type="entry name" value="PA2_HIS"/>
    <property type="match status" value="1"/>
</dbReference>
<evidence type="ECO:0008006" key="5">
    <source>
        <dbReference type="Google" id="ProtNLM"/>
    </source>
</evidence>
<dbReference type="Gene3D" id="1.20.90.10">
    <property type="entry name" value="Phospholipase A2 domain"/>
    <property type="match status" value="1"/>
</dbReference>
<name>A0A7S0XDF8_9STRA</name>
<sequence>MLVLIVLTLLINSAICWHNCGEGWKSNLAATLYAPIDVWKFDSCCQSHDICYEKQNGKSLCDNQFKNCMISKCDEETCELNAQAFYTAVRDFGDSAYKQASTGEL</sequence>
<reference evidence="4" key="1">
    <citation type="submission" date="2021-01" db="EMBL/GenBank/DDBJ databases">
        <authorList>
            <person name="Corre E."/>
            <person name="Pelletier E."/>
            <person name="Niang G."/>
            <person name="Scheremetjew M."/>
            <person name="Finn R."/>
            <person name="Kale V."/>
            <person name="Holt S."/>
            <person name="Cochrane G."/>
            <person name="Meng A."/>
            <person name="Brown T."/>
            <person name="Cohen L."/>
        </authorList>
    </citation>
    <scope>NUCLEOTIDE SEQUENCE</scope>
    <source>
        <strain evidence="4">UTEXLB2642</strain>
    </source>
</reference>
<dbReference type="GO" id="GO:0050482">
    <property type="term" value="P:arachidonate secretion"/>
    <property type="evidence" value="ECO:0007669"/>
    <property type="project" value="InterPro"/>
</dbReference>